<evidence type="ECO:0000256" key="1">
    <source>
        <dbReference type="ARBA" id="ARBA00004141"/>
    </source>
</evidence>
<organism evidence="7">
    <name type="scientific">Wollemia nobilis</name>
    <dbReference type="NCBI Taxonomy" id="56998"/>
    <lineage>
        <taxon>Eukaryota</taxon>
        <taxon>Viridiplantae</taxon>
        <taxon>Streptophyta</taxon>
        <taxon>Embryophyta</taxon>
        <taxon>Tracheophyta</taxon>
        <taxon>Spermatophyta</taxon>
        <taxon>Pinopsida</taxon>
        <taxon>Pinidae</taxon>
        <taxon>Conifers II</taxon>
        <taxon>Araucariales</taxon>
        <taxon>Araucariaceae</taxon>
        <taxon>Wollemia</taxon>
    </lineage>
</organism>
<comment type="similarity">
    <text evidence="2">Belongs to the TMEM45 family.</text>
</comment>
<reference evidence="7" key="1">
    <citation type="submission" date="2015-02" db="EMBL/GenBank/DDBJ databases">
        <title>A transcriptome of Wollemia nobilis - a relic of Gondwana.</title>
        <authorList>
            <person name="Chia J.Y."/>
            <person name="Leong Y.S."/>
            <person name="Abdul Karim S."/>
            <person name="Wan Azmi N."/>
            <person name="Hercus R."/>
            <person name="Croft L."/>
        </authorList>
    </citation>
    <scope>NUCLEOTIDE SEQUENCE</scope>
    <source>
        <strain evidence="7">MaeBrown</strain>
        <tissue evidence="7">Leaf</tissue>
    </source>
</reference>
<evidence type="ECO:0000256" key="5">
    <source>
        <dbReference type="ARBA" id="ARBA00023136"/>
    </source>
</evidence>
<dbReference type="Pfam" id="PF04819">
    <property type="entry name" value="DUF716"/>
    <property type="match status" value="1"/>
</dbReference>
<feature type="transmembrane region" description="Helical" evidence="6">
    <location>
        <begin position="173"/>
        <end position="198"/>
    </location>
</feature>
<dbReference type="AlphaFoldDB" id="A0A0C9RQ76"/>
<feature type="transmembrane region" description="Helical" evidence="6">
    <location>
        <begin position="49"/>
        <end position="68"/>
    </location>
</feature>
<feature type="transmembrane region" description="Helical" evidence="6">
    <location>
        <begin position="88"/>
        <end position="108"/>
    </location>
</feature>
<dbReference type="PANTHER" id="PTHR46285:SF7">
    <property type="entry name" value="OS06G0238900 PROTEIN"/>
    <property type="match status" value="1"/>
</dbReference>
<protein>
    <submittedName>
        <fullName evidence="7">TSA: Wollemia nobilis Ref_Wollemi_Transcript_25910_1523 transcribed RNA sequence</fullName>
    </submittedName>
</protein>
<keyword evidence="5 6" id="KW-0472">Membrane</keyword>
<name>A0A0C9RQ76_9CONI</name>
<dbReference type="GO" id="GO:0016020">
    <property type="term" value="C:membrane"/>
    <property type="evidence" value="ECO:0007669"/>
    <property type="project" value="UniProtKB-SubCell"/>
</dbReference>
<feature type="transmembrane region" description="Helical" evidence="6">
    <location>
        <begin position="115"/>
        <end position="132"/>
    </location>
</feature>
<dbReference type="InterPro" id="IPR006904">
    <property type="entry name" value="DUF716"/>
</dbReference>
<dbReference type="PANTHER" id="PTHR46285">
    <property type="entry name" value="PROTEINASE INHIBITOR I4, SERPIN (DUF716)-RELATED"/>
    <property type="match status" value="1"/>
</dbReference>
<keyword evidence="4 6" id="KW-1133">Transmembrane helix</keyword>
<evidence type="ECO:0000313" key="7">
    <source>
        <dbReference type="EMBL" id="JAG85554.1"/>
    </source>
</evidence>
<feature type="transmembrane region" description="Helical" evidence="6">
    <location>
        <begin position="233"/>
        <end position="251"/>
    </location>
</feature>
<evidence type="ECO:0000256" key="6">
    <source>
        <dbReference type="SAM" id="Phobius"/>
    </source>
</evidence>
<dbReference type="EMBL" id="GCHU01025716">
    <property type="protein sequence ID" value="JAG85554.1"/>
    <property type="molecule type" value="Transcribed_RNA"/>
</dbReference>
<accession>A0A0C9RQ76</accession>
<evidence type="ECO:0000256" key="4">
    <source>
        <dbReference type="ARBA" id="ARBA00022989"/>
    </source>
</evidence>
<feature type="transmembrane region" description="Helical" evidence="6">
    <location>
        <begin position="144"/>
        <end position="161"/>
    </location>
</feature>
<sequence>MGFWGLSLAGVGFICVGIWQAFSTAKIYLTRSQTPPPSYRKRPFYTGELVFIASLATLFILDGVFTSYRGLQQEGHLGLAIQLEKSGVASIFLLYSIVGIICECTQLLPLPWEALNLIALFAFGEEFLVFYLQREGSTGIEDRYYSLILVPICVCILCKALEIPYPKSVLPQLGFSMGLILQGTWFIQMGISFFTGWISHGCKIYEKSGGDYTIHCESHTDGHRARAIATLQFNYHLALLLISLLPAYSYLSTKYVKLGAMNYKPLSEQPEELREFDGSSVEFETRFALDSDEDEAHEGAPLPDHGIVPQVNGVHQVSV</sequence>
<evidence type="ECO:0000256" key="2">
    <source>
        <dbReference type="ARBA" id="ARBA00006948"/>
    </source>
</evidence>
<comment type="subcellular location">
    <subcellularLocation>
        <location evidence="1">Membrane</location>
        <topology evidence="1">Multi-pass membrane protein</topology>
    </subcellularLocation>
</comment>
<evidence type="ECO:0000256" key="3">
    <source>
        <dbReference type="ARBA" id="ARBA00022692"/>
    </source>
</evidence>
<feature type="transmembrane region" description="Helical" evidence="6">
    <location>
        <begin position="6"/>
        <end position="29"/>
    </location>
</feature>
<proteinExistence type="inferred from homology"/>
<keyword evidence="3 6" id="KW-0812">Transmembrane</keyword>